<dbReference type="FunFam" id="3.30.470.20:FF:000017">
    <property type="entry name" value="Phosphoenolpyruvate synthase"/>
    <property type="match status" value="1"/>
</dbReference>
<accession>A0A1F5PH21</accession>
<organism evidence="19 20">
    <name type="scientific">Candidatus Doudnabacteria bacterium RIFCSPHIGHO2_01_FULL_50_11</name>
    <dbReference type="NCBI Taxonomy" id="1817828"/>
    <lineage>
        <taxon>Bacteria</taxon>
        <taxon>Candidatus Doudnaibacteriota</taxon>
    </lineage>
</organism>
<dbReference type="InterPro" id="IPR023151">
    <property type="entry name" value="PEP_util_CS"/>
</dbReference>
<comment type="pathway">
    <text evidence="3 15">Carbohydrate biosynthesis; gluconeogenesis.</text>
</comment>
<dbReference type="NCBIfam" id="TIGR01418">
    <property type="entry name" value="PEP_synth"/>
    <property type="match status" value="1"/>
</dbReference>
<dbReference type="PIRSF" id="PIRSF000854">
    <property type="entry name" value="PEP_synthase"/>
    <property type="match status" value="1"/>
</dbReference>
<evidence type="ECO:0000256" key="5">
    <source>
        <dbReference type="ARBA" id="ARBA00011996"/>
    </source>
</evidence>
<keyword evidence="8 15" id="KW-0479">Metal-binding</keyword>
<dbReference type="STRING" id="1817828.A2722_00505"/>
<dbReference type="InterPro" id="IPR013815">
    <property type="entry name" value="ATP_grasp_subdomain_1"/>
</dbReference>
<dbReference type="Gene3D" id="3.50.30.10">
    <property type="entry name" value="Phosphohistidine domain"/>
    <property type="match status" value="1"/>
</dbReference>
<evidence type="ECO:0000256" key="3">
    <source>
        <dbReference type="ARBA" id="ARBA00004742"/>
    </source>
</evidence>
<dbReference type="GO" id="GO:0005524">
    <property type="term" value="F:ATP binding"/>
    <property type="evidence" value="ECO:0007669"/>
    <property type="project" value="UniProtKB-KW"/>
</dbReference>
<dbReference type="EMBL" id="MFEO01000026">
    <property type="protein sequence ID" value="OGE89208.1"/>
    <property type="molecule type" value="Genomic_DNA"/>
</dbReference>
<comment type="cofactor">
    <cofactor evidence="1 15">
        <name>Mg(2+)</name>
        <dbReference type="ChEBI" id="CHEBI:18420"/>
    </cofactor>
</comment>
<feature type="domain" description="PEP-utilising enzyme C-terminal" evidence="18">
    <location>
        <begin position="485"/>
        <end position="792"/>
    </location>
</feature>
<dbReference type="Gene3D" id="3.30.470.20">
    <property type="entry name" value="ATP-grasp fold, B domain"/>
    <property type="match status" value="1"/>
</dbReference>
<proteinExistence type="inferred from homology"/>
<feature type="domain" description="Pyruvate phosphate dikinase AMP/ATP-binding" evidence="17">
    <location>
        <begin position="13"/>
        <end position="336"/>
    </location>
</feature>
<evidence type="ECO:0000256" key="15">
    <source>
        <dbReference type="PIRNR" id="PIRNR000854"/>
    </source>
</evidence>
<dbReference type="SUPFAM" id="SSF56059">
    <property type="entry name" value="Glutathione synthetase ATP-binding domain-like"/>
    <property type="match status" value="1"/>
</dbReference>
<dbReference type="GO" id="GO:0046872">
    <property type="term" value="F:metal ion binding"/>
    <property type="evidence" value="ECO:0007669"/>
    <property type="project" value="UniProtKB-KW"/>
</dbReference>
<dbReference type="AlphaFoldDB" id="A0A1F5PH21"/>
<dbReference type="FunFam" id="3.30.1490.20:FF:000010">
    <property type="entry name" value="Phosphoenolpyruvate synthase"/>
    <property type="match status" value="1"/>
</dbReference>
<dbReference type="Proteomes" id="UP000178377">
    <property type="component" value="Unassembled WGS sequence"/>
</dbReference>
<name>A0A1F5PH21_9BACT</name>
<keyword evidence="7 15" id="KW-0808">Transferase</keyword>
<evidence type="ECO:0000313" key="20">
    <source>
        <dbReference type="Proteomes" id="UP000178377"/>
    </source>
</evidence>
<dbReference type="InterPro" id="IPR006319">
    <property type="entry name" value="PEP_synth"/>
</dbReference>
<evidence type="ECO:0000259" key="18">
    <source>
        <dbReference type="Pfam" id="PF02896"/>
    </source>
</evidence>
<dbReference type="GO" id="GO:0008986">
    <property type="term" value="F:pyruvate, water dikinase activity"/>
    <property type="evidence" value="ECO:0007669"/>
    <property type="project" value="UniProtKB-EC"/>
</dbReference>
<comment type="catalytic activity">
    <reaction evidence="14 15">
        <text>pyruvate + ATP + H2O = phosphoenolpyruvate + AMP + phosphate + 2 H(+)</text>
        <dbReference type="Rhea" id="RHEA:11364"/>
        <dbReference type="ChEBI" id="CHEBI:15361"/>
        <dbReference type="ChEBI" id="CHEBI:15377"/>
        <dbReference type="ChEBI" id="CHEBI:15378"/>
        <dbReference type="ChEBI" id="CHEBI:30616"/>
        <dbReference type="ChEBI" id="CHEBI:43474"/>
        <dbReference type="ChEBI" id="CHEBI:58702"/>
        <dbReference type="ChEBI" id="CHEBI:456215"/>
        <dbReference type="EC" id="2.7.9.2"/>
    </reaction>
</comment>
<comment type="similarity">
    <text evidence="4 15">Belongs to the PEP-utilizing enzyme family.</text>
</comment>
<evidence type="ECO:0000256" key="10">
    <source>
        <dbReference type="ARBA" id="ARBA00022777"/>
    </source>
</evidence>
<keyword evidence="10 15" id="KW-0418">Kinase</keyword>
<dbReference type="PANTHER" id="PTHR43030:SF1">
    <property type="entry name" value="PHOSPHOENOLPYRUVATE SYNTHASE"/>
    <property type="match status" value="1"/>
</dbReference>
<evidence type="ECO:0000256" key="1">
    <source>
        <dbReference type="ARBA" id="ARBA00001946"/>
    </source>
</evidence>
<dbReference type="InterPro" id="IPR008279">
    <property type="entry name" value="PEP-util_enz_mobile_dom"/>
</dbReference>
<sequence>MLEFSEIGIRDVPLVGGKNASLGEMYRKLKTRGVPVPNGFAVTAAAYRYFLRENRIDKKIREALVGLDTRSVSNLASRASKIRQIILDAELPDDLAREIFEAYERLRKSERVQNLDVAVRSSATAEDLPGASFAGQQETYLNIKGRAELLKAVKKCFSSLFTDRAISYRADQGFDQTGIYLSVGVQRMVRSDAGSSGVMFSLDTDSGFRNVVLINAAYGLGENVVKGVVNPDEFLVFKPLIATAKSPIISRNLGSKKLKMIYTSSRTVPTKNVSVPQKERMAYALSDVQVIQLARWAVIIEQHYNKPMDMEWALDGKTGRLFIVQARPETIQSKKDPFTYDEYAVERPKLSSIRSGEAGTVLIRGVAVGSKIGSGIARVILDAKQIGQFRPGEVLVTEITDPDWEPIMKIASAIVTNSGGRTSHAAIVSREIGIPAVVGCGDATRKIKTGEVVTVSCAEGEVGKVYEGKIKYSVNSVNLKDFRTPKTKIMMNVGDPESAFEFSFIPNSGVGLAREEFIINDYIKVHPLALIHYAAIKKAGIKQKIDELTEGYRDKEQFFVDRLSHGVARIAAAFYPLDVILRFSDFKTNEYATLLGGADYEPKEANPMIGWRGASRYYDSKFKPAFGLECAAIKRVREEMGLKNLKVMIPFCRTPEEGRRVLDTMAEFGLVRGKDGLEVYVMAEIPSNVIDAEHFCKLFDGFSIGSNDLTQLALGVDRDSDLVAHIYDERNETVKRLIRELISTAHKYHRKVGICGQGPSDHPDFAQFLVEAGIDSISLNPDSVLKTSLKILEMEQKLGRK</sequence>
<reference evidence="19 20" key="1">
    <citation type="journal article" date="2016" name="Nat. Commun.">
        <title>Thousands of microbial genomes shed light on interconnected biogeochemical processes in an aquifer system.</title>
        <authorList>
            <person name="Anantharaman K."/>
            <person name="Brown C.T."/>
            <person name="Hug L.A."/>
            <person name="Sharon I."/>
            <person name="Castelle C.J."/>
            <person name="Probst A.J."/>
            <person name="Thomas B.C."/>
            <person name="Singh A."/>
            <person name="Wilkins M.J."/>
            <person name="Karaoz U."/>
            <person name="Brodie E.L."/>
            <person name="Williams K.H."/>
            <person name="Hubbard S.S."/>
            <person name="Banfield J.F."/>
        </authorList>
    </citation>
    <scope>NUCLEOTIDE SEQUENCE [LARGE SCALE GENOMIC DNA]</scope>
</reference>
<dbReference type="InterPro" id="IPR040442">
    <property type="entry name" value="Pyrv_kinase-like_dom_sf"/>
</dbReference>
<evidence type="ECO:0000256" key="8">
    <source>
        <dbReference type="ARBA" id="ARBA00022723"/>
    </source>
</evidence>
<dbReference type="PROSITE" id="PS00742">
    <property type="entry name" value="PEP_ENZYMES_2"/>
    <property type="match status" value="1"/>
</dbReference>
<feature type="domain" description="PEP-utilising enzyme mobile" evidence="16">
    <location>
        <begin position="390"/>
        <end position="460"/>
    </location>
</feature>
<evidence type="ECO:0000313" key="19">
    <source>
        <dbReference type="EMBL" id="OGE89208.1"/>
    </source>
</evidence>
<dbReference type="InterPro" id="IPR018274">
    <property type="entry name" value="PEP_util_AS"/>
</dbReference>
<dbReference type="InterPro" id="IPR036637">
    <property type="entry name" value="Phosphohistidine_dom_sf"/>
</dbReference>
<keyword evidence="19" id="KW-0670">Pyruvate</keyword>
<comment type="function">
    <text evidence="2 15">Catalyzes the phosphorylation of pyruvate to phosphoenolpyruvate.</text>
</comment>
<evidence type="ECO:0000256" key="7">
    <source>
        <dbReference type="ARBA" id="ARBA00022679"/>
    </source>
</evidence>
<dbReference type="Gene3D" id="3.30.1490.20">
    <property type="entry name" value="ATP-grasp fold, A domain"/>
    <property type="match status" value="1"/>
</dbReference>
<comment type="caution">
    <text evidence="19">The sequence shown here is derived from an EMBL/GenBank/DDBJ whole genome shotgun (WGS) entry which is preliminary data.</text>
</comment>
<evidence type="ECO:0000256" key="6">
    <source>
        <dbReference type="ARBA" id="ARBA00021623"/>
    </source>
</evidence>
<evidence type="ECO:0000256" key="9">
    <source>
        <dbReference type="ARBA" id="ARBA00022741"/>
    </source>
</evidence>
<evidence type="ECO:0000256" key="4">
    <source>
        <dbReference type="ARBA" id="ARBA00007837"/>
    </source>
</evidence>
<dbReference type="Pfam" id="PF01326">
    <property type="entry name" value="PPDK_N"/>
    <property type="match status" value="1"/>
</dbReference>
<keyword evidence="9 15" id="KW-0547">Nucleotide-binding</keyword>
<dbReference type="InterPro" id="IPR000121">
    <property type="entry name" value="PEP_util_C"/>
</dbReference>
<dbReference type="UniPathway" id="UPA00138"/>
<dbReference type="Pfam" id="PF02896">
    <property type="entry name" value="PEP-utilizers_C"/>
    <property type="match status" value="1"/>
</dbReference>
<dbReference type="InterPro" id="IPR015813">
    <property type="entry name" value="Pyrv/PenolPyrv_kinase-like_dom"/>
</dbReference>
<evidence type="ECO:0000256" key="2">
    <source>
        <dbReference type="ARBA" id="ARBA00002988"/>
    </source>
</evidence>
<keyword evidence="12 15" id="KW-0460">Magnesium</keyword>
<protein>
    <recommendedName>
        <fullName evidence="6 15">Phosphoenolpyruvate synthase</fullName>
        <shortName evidence="15">PEP synthase</shortName>
        <ecNumber evidence="5 15">2.7.9.2</ecNumber>
    </recommendedName>
    <alternativeName>
        <fullName evidence="13 15">Pyruvate, water dikinase</fullName>
    </alternativeName>
</protein>
<dbReference type="NCBIfam" id="NF005057">
    <property type="entry name" value="PRK06464.1"/>
    <property type="match status" value="1"/>
</dbReference>
<evidence type="ECO:0000259" key="16">
    <source>
        <dbReference type="Pfam" id="PF00391"/>
    </source>
</evidence>
<dbReference type="GO" id="GO:0006094">
    <property type="term" value="P:gluconeogenesis"/>
    <property type="evidence" value="ECO:0007669"/>
    <property type="project" value="UniProtKB-UniPathway"/>
</dbReference>
<evidence type="ECO:0000256" key="12">
    <source>
        <dbReference type="ARBA" id="ARBA00022842"/>
    </source>
</evidence>
<evidence type="ECO:0000256" key="11">
    <source>
        <dbReference type="ARBA" id="ARBA00022840"/>
    </source>
</evidence>
<dbReference type="SUPFAM" id="SSF52009">
    <property type="entry name" value="Phosphohistidine domain"/>
    <property type="match status" value="1"/>
</dbReference>
<dbReference type="Gene3D" id="3.20.20.60">
    <property type="entry name" value="Phosphoenolpyruvate-binding domains"/>
    <property type="match status" value="1"/>
</dbReference>
<dbReference type="Pfam" id="PF00391">
    <property type="entry name" value="PEP-utilizers"/>
    <property type="match status" value="1"/>
</dbReference>
<evidence type="ECO:0000256" key="13">
    <source>
        <dbReference type="ARBA" id="ARBA00033470"/>
    </source>
</evidence>
<evidence type="ECO:0000259" key="17">
    <source>
        <dbReference type="Pfam" id="PF01326"/>
    </source>
</evidence>
<dbReference type="PANTHER" id="PTHR43030">
    <property type="entry name" value="PHOSPHOENOLPYRUVATE SYNTHASE"/>
    <property type="match status" value="1"/>
</dbReference>
<gene>
    <name evidence="19" type="ORF">A2722_00505</name>
</gene>
<dbReference type="PROSITE" id="PS00370">
    <property type="entry name" value="PEP_ENZYMES_PHOS_SITE"/>
    <property type="match status" value="1"/>
</dbReference>
<dbReference type="InterPro" id="IPR002192">
    <property type="entry name" value="PPDK_AMP/ATP-bd"/>
</dbReference>
<dbReference type="EC" id="2.7.9.2" evidence="5 15"/>
<evidence type="ECO:0000256" key="14">
    <source>
        <dbReference type="ARBA" id="ARBA00047700"/>
    </source>
</evidence>
<dbReference type="SUPFAM" id="SSF51621">
    <property type="entry name" value="Phosphoenolpyruvate/pyruvate domain"/>
    <property type="match status" value="1"/>
</dbReference>
<keyword evidence="11 15" id="KW-0067">ATP-binding</keyword>